<dbReference type="EMBL" id="GBRH01164826">
    <property type="protein sequence ID" value="JAE33070.1"/>
    <property type="molecule type" value="Transcribed_RNA"/>
</dbReference>
<proteinExistence type="predicted"/>
<dbReference type="AlphaFoldDB" id="A0A0A9H792"/>
<reference evidence="1" key="1">
    <citation type="submission" date="2014-09" db="EMBL/GenBank/DDBJ databases">
        <authorList>
            <person name="Magalhaes I.L.F."/>
            <person name="Oliveira U."/>
            <person name="Santos F.R."/>
            <person name="Vidigal T.H.D.A."/>
            <person name="Brescovit A.D."/>
            <person name="Santos A.J."/>
        </authorList>
    </citation>
    <scope>NUCLEOTIDE SEQUENCE</scope>
    <source>
        <tissue evidence="1">Shoot tissue taken approximately 20 cm above the soil surface</tissue>
    </source>
</reference>
<accession>A0A0A9H792</accession>
<reference evidence="1" key="2">
    <citation type="journal article" date="2015" name="Data Brief">
        <title>Shoot transcriptome of the giant reed, Arundo donax.</title>
        <authorList>
            <person name="Barrero R.A."/>
            <person name="Guerrero F.D."/>
            <person name="Moolhuijzen P."/>
            <person name="Goolsby J.A."/>
            <person name="Tidwell J."/>
            <person name="Bellgard S.E."/>
            <person name="Bellgard M.I."/>
        </authorList>
    </citation>
    <scope>NUCLEOTIDE SEQUENCE</scope>
    <source>
        <tissue evidence="1">Shoot tissue taken approximately 20 cm above the soil surface</tissue>
    </source>
</reference>
<sequence length="38" mass="4360">MYTTKEHLPISLSINRYHHFFLLLEVLVACEAPAEDAS</sequence>
<protein>
    <submittedName>
        <fullName evidence="1">Uncharacterized protein</fullName>
    </submittedName>
</protein>
<name>A0A0A9H792_ARUDO</name>
<evidence type="ECO:0000313" key="1">
    <source>
        <dbReference type="EMBL" id="JAE33070.1"/>
    </source>
</evidence>
<organism evidence="1">
    <name type="scientific">Arundo donax</name>
    <name type="common">Giant reed</name>
    <name type="synonym">Donax arundinaceus</name>
    <dbReference type="NCBI Taxonomy" id="35708"/>
    <lineage>
        <taxon>Eukaryota</taxon>
        <taxon>Viridiplantae</taxon>
        <taxon>Streptophyta</taxon>
        <taxon>Embryophyta</taxon>
        <taxon>Tracheophyta</taxon>
        <taxon>Spermatophyta</taxon>
        <taxon>Magnoliopsida</taxon>
        <taxon>Liliopsida</taxon>
        <taxon>Poales</taxon>
        <taxon>Poaceae</taxon>
        <taxon>PACMAD clade</taxon>
        <taxon>Arundinoideae</taxon>
        <taxon>Arundineae</taxon>
        <taxon>Arundo</taxon>
    </lineage>
</organism>